<dbReference type="EMBL" id="FNON01000002">
    <property type="protein sequence ID" value="SDX32265.1"/>
    <property type="molecule type" value="Genomic_DNA"/>
</dbReference>
<reference evidence="3 4" key="1">
    <citation type="submission" date="2016-10" db="EMBL/GenBank/DDBJ databases">
        <authorList>
            <person name="de Groot N.N."/>
        </authorList>
    </citation>
    <scope>NUCLEOTIDE SEQUENCE [LARGE SCALE GENOMIC DNA]</scope>
    <source>
        <strain evidence="3 4">CPCC 202699</strain>
    </source>
</reference>
<keyword evidence="4" id="KW-1185">Reference proteome</keyword>
<keyword evidence="2" id="KW-0812">Transmembrane</keyword>
<gene>
    <name evidence="3" type="ORF">SAMN05421504_1021030</name>
</gene>
<evidence type="ECO:0000256" key="2">
    <source>
        <dbReference type="SAM" id="Phobius"/>
    </source>
</evidence>
<protein>
    <submittedName>
        <fullName evidence="3">Uncharacterized protein</fullName>
    </submittedName>
</protein>
<proteinExistence type="predicted"/>
<dbReference type="OrthoDB" id="4566632at2"/>
<evidence type="ECO:0000256" key="1">
    <source>
        <dbReference type="SAM" id="MobiDB-lite"/>
    </source>
</evidence>
<sequence>MTDEIRGLGGAVGPPWSVDVLADLHAGVLDERQAAELWPLVNADPEARAIIEALESTQADLAGLAVEAVPMPAEYAARLDAALAEEVQAAFPRQRQAESAPVAPVVSLDAARQRRRKKQMGWGAGILTAAAAAAVAVAVIVPSTSSKDSSTPGVAAPVPSGPSVASDGAGSEALVGKGIGLMDYGPLQSKQKLDACLDAAGIDSGIQPAGVQPVNVNGKAGTMAILTTGKFAQYRLVAFDTSCAKLFDKTIGEK</sequence>
<dbReference type="STRING" id="589385.SAMN05421504_1021030"/>
<evidence type="ECO:0000313" key="4">
    <source>
        <dbReference type="Proteomes" id="UP000199515"/>
    </source>
</evidence>
<dbReference type="RefSeq" id="WP_091288843.1">
    <property type="nucleotide sequence ID" value="NZ_FNON01000002.1"/>
</dbReference>
<keyword evidence="2" id="KW-0472">Membrane</keyword>
<feature type="transmembrane region" description="Helical" evidence="2">
    <location>
        <begin position="122"/>
        <end position="141"/>
    </location>
</feature>
<dbReference type="Proteomes" id="UP000199515">
    <property type="component" value="Unassembled WGS sequence"/>
</dbReference>
<name>A0A1H3ARN6_9PSEU</name>
<feature type="region of interest" description="Disordered" evidence="1">
    <location>
        <begin position="144"/>
        <end position="169"/>
    </location>
</feature>
<organism evidence="3 4">
    <name type="scientific">Amycolatopsis xylanica</name>
    <dbReference type="NCBI Taxonomy" id="589385"/>
    <lineage>
        <taxon>Bacteria</taxon>
        <taxon>Bacillati</taxon>
        <taxon>Actinomycetota</taxon>
        <taxon>Actinomycetes</taxon>
        <taxon>Pseudonocardiales</taxon>
        <taxon>Pseudonocardiaceae</taxon>
        <taxon>Amycolatopsis</taxon>
    </lineage>
</organism>
<accession>A0A1H3ARN6</accession>
<keyword evidence="2" id="KW-1133">Transmembrane helix</keyword>
<evidence type="ECO:0000313" key="3">
    <source>
        <dbReference type="EMBL" id="SDX32265.1"/>
    </source>
</evidence>
<dbReference type="AlphaFoldDB" id="A0A1H3ARN6"/>